<dbReference type="InterPro" id="IPR008969">
    <property type="entry name" value="CarboxyPept-like_regulatory"/>
</dbReference>
<keyword evidence="1" id="KW-0732">Signal</keyword>
<comment type="caution">
    <text evidence="2">The sequence shown here is derived from an EMBL/GenBank/DDBJ whole genome shotgun (WGS) entry which is preliminary data.</text>
</comment>
<dbReference type="AlphaFoldDB" id="A0A9X1I103"/>
<accession>A0A9X1I103</accession>
<evidence type="ECO:0000256" key="1">
    <source>
        <dbReference type="SAM" id="SignalP"/>
    </source>
</evidence>
<evidence type="ECO:0000313" key="2">
    <source>
        <dbReference type="EMBL" id="MCB4799823.1"/>
    </source>
</evidence>
<name>A0A9X1I103_9FLAO</name>
<dbReference type="Gene3D" id="2.60.40.1120">
    <property type="entry name" value="Carboxypeptidase-like, regulatory domain"/>
    <property type="match status" value="1"/>
</dbReference>
<evidence type="ECO:0000313" key="3">
    <source>
        <dbReference type="Proteomes" id="UP001139199"/>
    </source>
</evidence>
<protein>
    <submittedName>
        <fullName evidence="2">Carboxypeptidase-like regulatory domain-containing protein</fullName>
    </submittedName>
</protein>
<proteinExistence type="predicted"/>
<dbReference type="EMBL" id="JAJAPW010000006">
    <property type="protein sequence ID" value="MCB4799823.1"/>
    <property type="molecule type" value="Genomic_DNA"/>
</dbReference>
<keyword evidence="2" id="KW-0645">Protease</keyword>
<dbReference type="GO" id="GO:0004180">
    <property type="term" value="F:carboxypeptidase activity"/>
    <property type="evidence" value="ECO:0007669"/>
    <property type="project" value="UniProtKB-KW"/>
</dbReference>
<feature type="chain" id="PRO_5040941742" evidence="1">
    <location>
        <begin position="19"/>
        <end position="119"/>
    </location>
</feature>
<dbReference type="SUPFAM" id="SSF49464">
    <property type="entry name" value="Carboxypeptidase regulatory domain-like"/>
    <property type="match status" value="1"/>
</dbReference>
<reference evidence="2" key="1">
    <citation type="submission" date="2021-10" db="EMBL/GenBank/DDBJ databases">
        <title>Tamlana sargassums sp. nov., and Tamlana laminarinivorans sp. nov., two new bacteria isolated from the brown alga.</title>
        <authorList>
            <person name="Li J."/>
        </authorList>
    </citation>
    <scope>NUCLEOTIDE SEQUENCE</scope>
    <source>
        <strain evidence="2">PT2-4</strain>
    </source>
</reference>
<dbReference type="Pfam" id="PF13715">
    <property type="entry name" value="CarbopepD_reg_2"/>
    <property type="match status" value="1"/>
</dbReference>
<dbReference type="Proteomes" id="UP001139199">
    <property type="component" value="Unassembled WGS sequence"/>
</dbReference>
<dbReference type="RefSeq" id="WP_226544309.1">
    <property type="nucleotide sequence ID" value="NZ_JAJAPW010000006.1"/>
</dbReference>
<organism evidence="2 3">
    <name type="scientific">Neotamlana laminarinivorans</name>
    <dbReference type="NCBI Taxonomy" id="2883124"/>
    <lineage>
        <taxon>Bacteria</taxon>
        <taxon>Pseudomonadati</taxon>
        <taxon>Bacteroidota</taxon>
        <taxon>Flavobacteriia</taxon>
        <taxon>Flavobacteriales</taxon>
        <taxon>Flavobacteriaceae</taxon>
        <taxon>Neotamlana</taxon>
    </lineage>
</organism>
<keyword evidence="2" id="KW-0121">Carboxypeptidase</keyword>
<sequence>MKQYIFVLFFAITAFLQAQTTSLLSGTLVDADFETEPLAFAEVFIKETGVKTFTDSEGVFSIETLGEEIYTLVFSFTGYEDKEVIVDKKAFNKQIIKVSLQTKTISFEDLANALVKAEN</sequence>
<feature type="signal peptide" evidence="1">
    <location>
        <begin position="1"/>
        <end position="18"/>
    </location>
</feature>
<keyword evidence="3" id="KW-1185">Reference proteome</keyword>
<keyword evidence="2" id="KW-0378">Hydrolase</keyword>
<gene>
    <name evidence="2" type="ORF">LG649_13285</name>
</gene>